<proteinExistence type="predicted"/>
<evidence type="ECO:0008006" key="5">
    <source>
        <dbReference type="Google" id="ProtNLM"/>
    </source>
</evidence>
<evidence type="ECO:0000256" key="2">
    <source>
        <dbReference type="SAM" id="SignalP"/>
    </source>
</evidence>
<dbReference type="Gene3D" id="2.60.120.260">
    <property type="entry name" value="Galactose-binding domain-like"/>
    <property type="match status" value="1"/>
</dbReference>
<evidence type="ECO:0000313" key="3">
    <source>
        <dbReference type="EMBL" id="KAH7247732.1"/>
    </source>
</evidence>
<protein>
    <recommendedName>
        <fullName evidence="5">CBM-cenC domain-containing protein</fullName>
    </recommendedName>
</protein>
<organism evidence="3 4">
    <name type="scientific">Fusarium solani</name>
    <name type="common">Filamentous fungus</name>
    <dbReference type="NCBI Taxonomy" id="169388"/>
    <lineage>
        <taxon>Eukaryota</taxon>
        <taxon>Fungi</taxon>
        <taxon>Dikarya</taxon>
        <taxon>Ascomycota</taxon>
        <taxon>Pezizomycotina</taxon>
        <taxon>Sordariomycetes</taxon>
        <taxon>Hypocreomycetidae</taxon>
        <taxon>Hypocreales</taxon>
        <taxon>Nectriaceae</taxon>
        <taxon>Fusarium</taxon>
        <taxon>Fusarium solani species complex</taxon>
    </lineage>
</organism>
<feature type="chain" id="PRO_5040282356" description="CBM-cenC domain-containing protein" evidence="2">
    <location>
        <begin position="22"/>
        <end position="272"/>
    </location>
</feature>
<keyword evidence="2" id="KW-0732">Signal</keyword>
<name>A0A9P9H0P6_FUSSL</name>
<gene>
    <name evidence="3" type="ORF">B0J15DRAFT_563072</name>
</gene>
<dbReference type="EMBL" id="JAGTJS010000015">
    <property type="protein sequence ID" value="KAH7247732.1"/>
    <property type="molecule type" value="Genomic_DNA"/>
</dbReference>
<feature type="compositionally biased region" description="Polar residues" evidence="1">
    <location>
        <begin position="106"/>
        <end position="117"/>
    </location>
</feature>
<comment type="caution">
    <text evidence="3">The sequence shown here is derived from an EMBL/GenBank/DDBJ whole genome shotgun (WGS) entry which is preliminary data.</text>
</comment>
<dbReference type="Proteomes" id="UP000736672">
    <property type="component" value="Unassembled WGS sequence"/>
</dbReference>
<keyword evidence="4" id="KW-1185">Reference proteome</keyword>
<evidence type="ECO:0000256" key="1">
    <source>
        <dbReference type="SAM" id="MobiDB-lite"/>
    </source>
</evidence>
<dbReference type="AlphaFoldDB" id="A0A9P9H0P6"/>
<feature type="compositionally biased region" description="Low complexity" evidence="1">
    <location>
        <begin position="72"/>
        <end position="105"/>
    </location>
</feature>
<dbReference type="OrthoDB" id="5099324at2759"/>
<evidence type="ECO:0000313" key="4">
    <source>
        <dbReference type="Proteomes" id="UP000736672"/>
    </source>
</evidence>
<feature type="signal peptide" evidence="2">
    <location>
        <begin position="1"/>
        <end position="21"/>
    </location>
</feature>
<sequence>MARRSILAAATVAFLAFGANATPCRPTSASTSSITLVESSSTVTAETSSSITIAETSSTAVVETSTTLVESSSATASSSTLAETSSSTTLAETSTTTLAETSTTSQAPVCTATQALVNPSFDDGDGSPWTGVSSSRSEESPRTGRYNLRYSFDPWSQASTISQTLTNLEGNYEIEFYYRAVSWVPWTGTISTDFYCTITPKVGDTELPEVWFTNQGPYSWTAGSALWTNPSETGTVAEVEVSLEIYCSGEFDSNIIALDDVTFTRVCESPPA</sequence>
<accession>A0A9P9H0P6</accession>
<feature type="region of interest" description="Disordered" evidence="1">
    <location>
        <begin position="72"/>
        <end position="143"/>
    </location>
</feature>
<reference evidence="3" key="1">
    <citation type="journal article" date="2021" name="Nat. Commun.">
        <title>Genetic determinants of endophytism in the Arabidopsis root mycobiome.</title>
        <authorList>
            <person name="Mesny F."/>
            <person name="Miyauchi S."/>
            <person name="Thiergart T."/>
            <person name="Pickel B."/>
            <person name="Atanasova L."/>
            <person name="Karlsson M."/>
            <person name="Huettel B."/>
            <person name="Barry K.W."/>
            <person name="Haridas S."/>
            <person name="Chen C."/>
            <person name="Bauer D."/>
            <person name="Andreopoulos W."/>
            <person name="Pangilinan J."/>
            <person name="LaButti K."/>
            <person name="Riley R."/>
            <person name="Lipzen A."/>
            <person name="Clum A."/>
            <person name="Drula E."/>
            <person name="Henrissat B."/>
            <person name="Kohler A."/>
            <person name="Grigoriev I.V."/>
            <person name="Martin F.M."/>
            <person name="Hacquard S."/>
        </authorList>
    </citation>
    <scope>NUCLEOTIDE SEQUENCE</scope>
    <source>
        <strain evidence="3">FSSC 5 MPI-SDFR-AT-0091</strain>
    </source>
</reference>